<proteinExistence type="predicted"/>
<reference evidence="3 4" key="1">
    <citation type="submission" date="2022-03" db="EMBL/GenBank/DDBJ databases">
        <title>Sinomonas sp. isolated from a soil.</title>
        <authorList>
            <person name="Han J."/>
            <person name="Kim D.-U."/>
        </authorList>
    </citation>
    <scope>NUCLEOTIDE SEQUENCE [LARGE SCALE GENOMIC DNA]</scope>
    <source>
        <strain evidence="3 4">5-5</strain>
    </source>
</reference>
<sequence length="99" mass="10571">MAFDWHGKEQSSSTPTSCDQTYSAGETFQAFALSNDPSELGPTAEWILHPDEHDPFDFIGPNGLPTVLAIFSLPVLAAGVSLLIVGLVAVRKRSRLAAS</sequence>
<protein>
    <submittedName>
        <fullName evidence="3">Uncharacterized protein</fullName>
    </submittedName>
</protein>
<evidence type="ECO:0000313" key="3">
    <source>
        <dbReference type="EMBL" id="MCH6472531.1"/>
    </source>
</evidence>
<keyword evidence="2" id="KW-1133">Transmembrane helix</keyword>
<name>A0ABS9U763_9MICC</name>
<evidence type="ECO:0000256" key="2">
    <source>
        <dbReference type="SAM" id="Phobius"/>
    </source>
</evidence>
<dbReference type="RefSeq" id="WP_241056699.1">
    <property type="nucleotide sequence ID" value="NZ_JAKZBV010000002.1"/>
</dbReference>
<dbReference type="EMBL" id="JAKZBV010000002">
    <property type="protein sequence ID" value="MCH6472531.1"/>
    <property type="molecule type" value="Genomic_DNA"/>
</dbReference>
<feature type="compositionally biased region" description="Polar residues" evidence="1">
    <location>
        <begin position="10"/>
        <end position="20"/>
    </location>
</feature>
<feature type="region of interest" description="Disordered" evidence="1">
    <location>
        <begin position="1"/>
        <end position="20"/>
    </location>
</feature>
<accession>A0ABS9U763</accession>
<gene>
    <name evidence="3" type="ORF">L0M17_21655</name>
</gene>
<evidence type="ECO:0000313" key="4">
    <source>
        <dbReference type="Proteomes" id="UP001202922"/>
    </source>
</evidence>
<organism evidence="3 4">
    <name type="scientific">Sinomonas terrae</name>
    <dbReference type="NCBI Taxonomy" id="2908838"/>
    <lineage>
        <taxon>Bacteria</taxon>
        <taxon>Bacillati</taxon>
        <taxon>Actinomycetota</taxon>
        <taxon>Actinomycetes</taxon>
        <taxon>Micrococcales</taxon>
        <taxon>Micrococcaceae</taxon>
        <taxon>Sinomonas</taxon>
    </lineage>
</organism>
<keyword evidence="2" id="KW-0812">Transmembrane</keyword>
<feature type="transmembrane region" description="Helical" evidence="2">
    <location>
        <begin position="67"/>
        <end position="90"/>
    </location>
</feature>
<dbReference type="Proteomes" id="UP001202922">
    <property type="component" value="Unassembled WGS sequence"/>
</dbReference>
<comment type="caution">
    <text evidence="3">The sequence shown here is derived from an EMBL/GenBank/DDBJ whole genome shotgun (WGS) entry which is preliminary data.</text>
</comment>
<keyword evidence="4" id="KW-1185">Reference proteome</keyword>
<evidence type="ECO:0000256" key="1">
    <source>
        <dbReference type="SAM" id="MobiDB-lite"/>
    </source>
</evidence>
<keyword evidence="2" id="KW-0472">Membrane</keyword>